<dbReference type="OrthoDB" id="3055073at2759"/>
<comment type="caution">
    <text evidence="3">The sequence shown here is derived from an EMBL/GenBank/DDBJ whole genome shotgun (WGS) entry which is preliminary data.</text>
</comment>
<sequence>MNVQSPPITESFPSLPSFNVVPSTPPANTEQREERAPTTAYATNRDYYDQKSEEVLAAEDQDSRHVHYPPDASTDGHHTHQEEAPSRLSMQNRPREPVPKTQHQILTALAVGAPLIASVVSSCTSVISADFTSALGDDPSARPAKASAAVALLWCALITSLGSTMTAVAGLALHAGYHDSHVGVTKRIVRFLRQWREEHKAARRRSQQSQTLEAPYVAEYRSSMHLDVRPMSPALSAVTDDHRDQHMVASFRAAVVSARLLGLSVALLSVAIAVYLFLLYPISVAATTLVVGIGTAVVAAAPLLPILMPNRQKQ</sequence>
<evidence type="ECO:0008006" key="5">
    <source>
        <dbReference type="Google" id="ProtNLM"/>
    </source>
</evidence>
<protein>
    <recommendedName>
        <fullName evidence="5">Transmembrane protein</fullName>
    </recommendedName>
</protein>
<name>A0A8H5BVH9_9AGAR</name>
<evidence type="ECO:0000256" key="2">
    <source>
        <dbReference type="SAM" id="Phobius"/>
    </source>
</evidence>
<evidence type="ECO:0000256" key="1">
    <source>
        <dbReference type="SAM" id="MobiDB-lite"/>
    </source>
</evidence>
<dbReference type="EMBL" id="JAACJM010000345">
    <property type="protein sequence ID" value="KAF5329137.1"/>
    <property type="molecule type" value="Genomic_DNA"/>
</dbReference>
<feature type="compositionally biased region" description="Basic and acidic residues" evidence="1">
    <location>
        <begin position="74"/>
        <end position="85"/>
    </location>
</feature>
<feature type="region of interest" description="Disordered" evidence="1">
    <location>
        <begin position="1"/>
        <end position="97"/>
    </location>
</feature>
<reference evidence="3 4" key="1">
    <citation type="journal article" date="2020" name="ISME J.">
        <title>Uncovering the hidden diversity of litter-decomposition mechanisms in mushroom-forming fungi.</title>
        <authorList>
            <person name="Floudas D."/>
            <person name="Bentzer J."/>
            <person name="Ahren D."/>
            <person name="Johansson T."/>
            <person name="Persson P."/>
            <person name="Tunlid A."/>
        </authorList>
    </citation>
    <scope>NUCLEOTIDE SEQUENCE [LARGE SCALE GENOMIC DNA]</scope>
    <source>
        <strain evidence="3 4">CBS 291.85</strain>
    </source>
</reference>
<accession>A0A8H5BVH9</accession>
<feature type="compositionally biased region" description="Polar residues" evidence="1">
    <location>
        <begin position="1"/>
        <end position="29"/>
    </location>
</feature>
<organism evidence="3 4">
    <name type="scientific">Tetrapyrgos nigripes</name>
    <dbReference type="NCBI Taxonomy" id="182062"/>
    <lineage>
        <taxon>Eukaryota</taxon>
        <taxon>Fungi</taxon>
        <taxon>Dikarya</taxon>
        <taxon>Basidiomycota</taxon>
        <taxon>Agaricomycotina</taxon>
        <taxon>Agaricomycetes</taxon>
        <taxon>Agaricomycetidae</taxon>
        <taxon>Agaricales</taxon>
        <taxon>Marasmiineae</taxon>
        <taxon>Marasmiaceae</taxon>
        <taxon>Tetrapyrgos</taxon>
    </lineage>
</organism>
<feature type="transmembrane region" description="Helical" evidence="2">
    <location>
        <begin position="260"/>
        <end position="278"/>
    </location>
</feature>
<evidence type="ECO:0000313" key="3">
    <source>
        <dbReference type="EMBL" id="KAF5329137.1"/>
    </source>
</evidence>
<gene>
    <name evidence="3" type="ORF">D9758_017156</name>
</gene>
<keyword evidence="2" id="KW-0812">Transmembrane</keyword>
<feature type="transmembrane region" description="Helical" evidence="2">
    <location>
        <begin position="148"/>
        <end position="173"/>
    </location>
</feature>
<evidence type="ECO:0000313" key="4">
    <source>
        <dbReference type="Proteomes" id="UP000559256"/>
    </source>
</evidence>
<feature type="transmembrane region" description="Helical" evidence="2">
    <location>
        <begin position="284"/>
        <end position="308"/>
    </location>
</feature>
<dbReference type="Proteomes" id="UP000559256">
    <property type="component" value="Unassembled WGS sequence"/>
</dbReference>
<dbReference type="AlphaFoldDB" id="A0A8H5BVH9"/>
<keyword evidence="4" id="KW-1185">Reference proteome</keyword>
<feature type="transmembrane region" description="Helical" evidence="2">
    <location>
        <begin position="105"/>
        <end position="128"/>
    </location>
</feature>
<keyword evidence="2" id="KW-0472">Membrane</keyword>
<keyword evidence="2" id="KW-1133">Transmembrane helix</keyword>
<proteinExistence type="predicted"/>